<evidence type="ECO:0000256" key="1">
    <source>
        <dbReference type="ARBA" id="ARBA00023015"/>
    </source>
</evidence>
<name>A0A641ASP6_9ACTN</name>
<evidence type="ECO:0000256" key="3">
    <source>
        <dbReference type="ARBA" id="ARBA00023163"/>
    </source>
</evidence>
<evidence type="ECO:0000259" key="4">
    <source>
        <dbReference type="PROSITE" id="PS51118"/>
    </source>
</evidence>
<keyword evidence="6" id="KW-1185">Reference proteome</keyword>
<evidence type="ECO:0000256" key="2">
    <source>
        <dbReference type="ARBA" id="ARBA00023125"/>
    </source>
</evidence>
<reference evidence="5" key="1">
    <citation type="submission" date="2019-09" db="EMBL/GenBank/DDBJ databases">
        <authorList>
            <person name="Li J."/>
        </authorList>
    </citation>
    <scope>NUCLEOTIDE SEQUENCE [LARGE SCALE GENOMIC DNA]</scope>
    <source>
        <strain evidence="5">NRBC 14897</strain>
    </source>
</reference>
<accession>A0A641ASP6</accession>
<dbReference type="PROSITE" id="PS51118">
    <property type="entry name" value="HTH_HXLR"/>
    <property type="match status" value="2"/>
</dbReference>
<dbReference type="GO" id="GO:0003677">
    <property type="term" value="F:DNA binding"/>
    <property type="evidence" value="ECO:0007669"/>
    <property type="project" value="UniProtKB-KW"/>
</dbReference>
<dbReference type="InterPro" id="IPR036388">
    <property type="entry name" value="WH-like_DNA-bd_sf"/>
</dbReference>
<dbReference type="Proteomes" id="UP001515100">
    <property type="component" value="Unassembled WGS sequence"/>
</dbReference>
<evidence type="ECO:0000313" key="6">
    <source>
        <dbReference type="Proteomes" id="UP001515100"/>
    </source>
</evidence>
<proteinExistence type="predicted"/>
<organism evidence="5 6">
    <name type="scientific">Aeromicrobium fastidiosum</name>
    <dbReference type="NCBI Taxonomy" id="52699"/>
    <lineage>
        <taxon>Bacteria</taxon>
        <taxon>Bacillati</taxon>
        <taxon>Actinomycetota</taxon>
        <taxon>Actinomycetes</taxon>
        <taxon>Propionibacteriales</taxon>
        <taxon>Nocardioidaceae</taxon>
        <taxon>Aeromicrobium</taxon>
    </lineage>
</organism>
<dbReference type="Pfam" id="PF01638">
    <property type="entry name" value="HxlR"/>
    <property type="match status" value="2"/>
</dbReference>
<keyword evidence="1" id="KW-0805">Transcription regulation</keyword>
<dbReference type="PANTHER" id="PTHR33204:SF36">
    <property type="entry name" value="TRANSCRIPTIONAL REGULATORY PROTEIN"/>
    <property type="match status" value="1"/>
</dbReference>
<evidence type="ECO:0000313" key="5">
    <source>
        <dbReference type="EMBL" id="KAA1380091.1"/>
    </source>
</evidence>
<keyword evidence="2" id="KW-0238">DNA-binding</keyword>
<dbReference type="Gene3D" id="1.10.10.10">
    <property type="entry name" value="Winged helix-like DNA-binding domain superfamily/Winged helix DNA-binding domain"/>
    <property type="match status" value="2"/>
</dbReference>
<comment type="caution">
    <text evidence="5">The sequence shown here is derived from an EMBL/GenBank/DDBJ whole genome shotgun (WGS) entry which is preliminary data.</text>
</comment>
<dbReference type="InterPro" id="IPR036390">
    <property type="entry name" value="WH_DNA-bd_sf"/>
</dbReference>
<dbReference type="RefSeq" id="WP_129180222.1">
    <property type="nucleotide sequence ID" value="NZ_JAGIOG010000001.1"/>
</dbReference>
<gene>
    <name evidence="5" type="ORF">ESP62_002495</name>
</gene>
<dbReference type="AlphaFoldDB" id="A0A641ASP6"/>
<dbReference type="OrthoDB" id="9792527at2"/>
<dbReference type="SUPFAM" id="SSF46785">
    <property type="entry name" value="Winged helix' DNA-binding domain"/>
    <property type="match status" value="2"/>
</dbReference>
<feature type="domain" description="HTH hxlR-type" evidence="4">
    <location>
        <begin position="21"/>
        <end position="120"/>
    </location>
</feature>
<keyword evidence="3" id="KW-0804">Transcription</keyword>
<sequence>MTSHVQGPVGDDGVTALEAGGPNSIAVANGVLADEWSLWIVRQALRGATHYTDWLNLGPIPGSALTTRLSALVAAGVLSKHQYSDRPVRHEYLLTHRGRQVWPILISMWSWEKGWVDDPEVDLPRMLHTTCGGFFDPVLTCGSCLETIRWRDVKGEMGPSGDWSRNLQITARRQRSRNDKRPSEVVNETMELIGNRWSIAILGASFLGVTRFSEFQKRLSASPTIIADRLRAFADLGVLEQVPTRERADWMEYHLTAKGLAFLPVVLLMIQWGHRWFRAPDGPALVMEHMTCSSPLHVLLTCSECHEPLRGHAIEAVQSSTEATPDGFEGMKGR</sequence>
<dbReference type="InterPro" id="IPR002577">
    <property type="entry name" value="HTH_HxlR"/>
</dbReference>
<dbReference type="EMBL" id="SDPP02000001">
    <property type="protein sequence ID" value="KAA1380091.1"/>
    <property type="molecule type" value="Genomic_DNA"/>
</dbReference>
<feature type="domain" description="HTH hxlR-type" evidence="4">
    <location>
        <begin position="181"/>
        <end position="281"/>
    </location>
</feature>
<protein>
    <submittedName>
        <fullName evidence="5">Helix-turn-helix transcriptional regulator</fullName>
    </submittedName>
</protein>
<dbReference type="PANTHER" id="PTHR33204">
    <property type="entry name" value="TRANSCRIPTIONAL REGULATOR, MARR FAMILY"/>
    <property type="match status" value="1"/>
</dbReference>